<dbReference type="PANTHER" id="PTHR31650:SF1">
    <property type="entry name" value="WAX ESTER SYNTHASE_DIACYLGLYCEROL ACYLTRANSFERASE 4-RELATED"/>
    <property type="match status" value="1"/>
</dbReference>
<dbReference type="AlphaFoldDB" id="A0A1D2MWQ7"/>
<proteinExistence type="predicted"/>
<keyword evidence="1" id="KW-1133">Transmembrane helix</keyword>
<protein>
    <recommendedName>
        <fullName evidence="2">O-acyltransferase WSD1 C-terminal domain-containing protein</fullName>
    </recommendedName>
</protein>
<name>A0A1D2MWQ7_ORCCI</name>
<dbReference type="InterPro" id="IPR009721">
    <property type="entry name" value="O-acyltransferase_WSD1_C"/>
</dbReference>
<dbReference type="OMA" id="GMICISS"/>
<accession>A0A1D2MWQ7</accession>
<dbReference type="OrthoDB" id="619536at2759"/>
<dbReference type="GO" id="GO:0019432">
    <property type="term" value="P:triglyceride biosynthetic process"/>
    <property type="evidence" value="ECO:0007669"/>
    <property type="project" value="TreeGrafter"/>
</dbReference>
<sequence>MGSGISHKLKLVEQSTSQFLIKMNKLVFAVEQLILNSTFIFITLSYLIPWWIPFHIYRWVVINIFARYYQSEDFGKALSPYDSIWADEDFTKYTPKNSLICTFTLEGDIKLEEFRSIFKKNVLEAELKSSASKVRYPELQQFQVNYMGHKFWKNDPNYKIQSHIFEVSHHPACQLRLASVHQDALNKLFTPKRSPWDVTLYRNYENDDGTDKTLVLARFHHSIADAKSIMKLFVECLGQQKLTTAQPQNVEEKGFINELFDFLNFPCQYVFQIVPFVIKSVASFHHPWCTTVFVSDSQSFSHVVGLTEPLSLEDMKSVAKKFGERVTSSSVMMAMITGAIGKMGKRLREEEVHCAYILPKPDHPPTLGTHACAGGVMLPTTEVSPEKRLFKCQKLFSEMKASGIERYSNFLVWQLGTLINVVRKLIARNICNPVGITNIAGEAKGFSVGKHECSEFIFSAGTLTGCAGVAFCTSSYKNKLRIAVMAKESILDKIGVKKLAAAIGEELEILKTL</sequence>
<evidence type="ECO:0000313" key="4">
    <source>
        <dbReference type="Proteomes" id="UP000094527"/>
    </source>
</evidence>
<dbReference type="GO" id="GO:0008374">
    <property type="term" value="F:O-acyltransferase activity"/>
    <property type="evidence" value="ECO:0007669"/>
    <property type="project" value="InterPro"/>
</dbReference>
<gene>
    <name evidence="3" type="ORF">Ocin01_09213</name>
</gene>
<feature type="domain" description="O-acyltransferase WSD1 C-terminal" evidence="2">
    <location>
        <begin position="377"/>
        <end position="511"/>
    </location>
</feature>
<dbReference type="GO" id="GO:0005886">
    <property type="term" value="C:plasma membrane"/>
    <property type="evidence" value="ECO:0007669"/>
    <property type="project" value="TreeGrafter"/>
</dbReference>
<evidence type="ECO:0000259" key="2">
    <source>
        <dbReference type="Pfam" id="PF06974"/>
    </source>
</evidence>
<organism evidence="3 4">
    <name type="scientific">Orchesella cincta</name>
    <name type="common">Springtail</name>
    <name type="synonym">Podura cincta</name>
    <dbReference type="NCBI Taxonomy" id="48709"/>
    <lineage>
        <taxon>Eukaryota</taxon>
        <taxon>Metazoa</taxon>
        <taxon>Ecdysozoa</taxon>
        <taxon>Arthropoda</taxon>
        <taxon>Hexapoda</taxon>
        <taxon>Collembola</taxon>
        <taxon>Entomobryomorpha</taxon>
        <taxon>Entomobryoidea</taxon>
        <taxon>Orchesellidae</taxon>
        <taxon>Orchesellinae</taxon>
        <taxon>Orchesella</taxon>
    </lineage>
</organism>
<evidence type="ECO:0000256" key="1">
    <source>
        <dbReference type="SAM" id="Phobius"/>
    </source>
</evidence>
<keyword evidence="1" id="KW-0472">Membrane</keyword>
<dbReference type="InterPro" id="IPR045034">
    <property type="entry name" value="O-acyltransferase_WSD1-like"/>
</dbReference>
<dbReference type="Proteomes" id="UP000094527">
    <property type="component" value="Unassembled WGS sequence"/>
</dbReference>
<feature type="transmembrane region" description="Helical" evidence="1">
    <location>
        <begin position="33"/>
        <end position="52"/>
    </location>
</feature>
<reference evidence="3 4" key="1">
    <citation type="journal article" date="2016" name="Genome Biol. Evol.">
        <title>Gene Family Evolution Reflects Adaptation to Soil Environmental Stressors in the Genome of the Collembolan Orchesella cincta.</title>
        <authorList>
            <person name="Faddeeva-Vakhrusheva A."/>
            <person name="Derks M.F."/>
            <person name="Anvar S.Y."/>
            <person name="Agamennone V."/>
            <person name="Suring W."/>
            <person name="Smit S."/>
            <person name="van Straalen N.M."/>
            <person name="Roelofs D."/>
        </authorList>
    </citation>
    <scope>NUCLEOTIDE SEQUENCE [LARGE SCALE GENOMIC DNA]</scope>
    <source>
        <tissue evidence="3">Mixed pool</tissue>
    </source>
</reference>
<evidence type="ECO:0000313" key="3">
    <source>
        <dbReference type="EMBL" id="ODM97476.1"/>
    </source>
</evidence>
<keyword evidence="4" id="KW-1185">Reference proteome</keyword>
<dbReference type="Pfam" id="PF06974">
    <property type="entry name" value="WS_DGAT_C"/>
    <property type="match status" value="1"/>
</dbReference>
<dbReference type="EMBL" id="LJIJ01000439">
    <property type="protein sequence ID" value="ODM97476.1"/>
    <property type="molecule type" value="Genomic_DNA"/>
</dbReference>
<comment type="caution">
    <text evidence="3">The sequence shown here is derived from an EMBL/GenBank/DDBJ whole genome shotgun (WGS) entry which is preliminary data.</text>
</comment>
<dbReference type="PANTHER" id="PTHR31650">
    <property type="entry name" value="O-ACYLTRANSFERASE (WSD1-LIKE) FAMILY PROTEIN"/>
    <property type="match status" value="1"/>
</dbReference>
<keyword evidence="1" id="KW-0812">Transmembrane</keyword>